<organism evidence="3 4">
    <name type="scientific">Hypocrea virens (strain Gv29-8 / FGSC 10586)</name>
    <name type="common">Gliocladium virens</name>
    <name type="synonym">Trichoderma virens</name>
    <dbReference type="NCBI Taxonomy" id="413071"/>
    <lineage>
        <taxon>Eukaryota</taxon>
        <taxon>Fungi</taxon>
        <taxon>Dikarya</taxon>
        <taxon>Ascomycota</taxon>
        <taxon>Pezizomycotina</taxon>
        <taxon>Sordariomycetes</taxon>
        <taxon>Hypocreomycetidae</taxon>
        <taxon>Hypocreales</taxon>
        <taxon>Hypocreaceae</taxon>
        <taxon>Trichoderma</taxon>
    </lineage>
</organism>
<keyword evidence="1" id="KW-0175">Coiled coil</keyword>
<protein>
    <submittedName>
        <fullName evidence="3">Uncharacterized protein</fullName>
    </submittedName>
</protein>
<evidence type="ECO:0000256" key="1">
    <source>
        <dbReference type="SAM" id="Coils"/>
    </source>
</evidence>
<feature type="region of interest" description="Disordered" evidence="2">
    <location>
        <begin position="180"/>
        <end position="209"/>
    </location>
</feature>
<proteinExistence type="predicted"/>
<reference evidence="3 4" key="1">
    <citation type="journal article" date="2011" name="Genome Biol.">
        <title>Comparative genome sequence analysis underscores mycoparasitism as the ancestral life style of Trichoderma.</title>
        <authorList>
            <person name="Kubicek C.P."/>
            <person name="Herrera-Estrella A."/>
            <person name="Seidl-Seiboth V."/>
            <person name="Martinez D.A."/>
            <person name="Druzhinina I.S."/>
            <person name="Thon M."/>
            <person name="Zeilinger S."/>
            <person name="Casas-Flores S."/>
            <person name="Horwitz B.A."/>
            <person name="Mukherjee P.K."/>
            <person name="Mukherjee M."/>
            <person name="Kredics L."/>
            <person name="Alcaraz L.D."/>
            <person name="Aerts A."/>
            <person name="Antal Z."/>
            <person name="Atanasova L."/>
            <person name="Cervantes-Badillo M.G."/>
            <person name="Challacombe J."/>
            <person name="Chertkov O."/>
            <person name="McCluskey K."/>
            <person name="Coulpier F."/>
            <person name="Deshpande N."/>
            <person name="von Doehren H."/>
            <person name="Ebbole D.J."/>
            <person name="Esquivel-Naranjo E.U."/>
            <person name="Fekete E."/>
            <person name="Flipphi M."/>
            <person name="Glaser F."/>
            <person name="Gomez-Rodriguez E.Y."/>
            <person name="Gruber S."/>
            <person name="Han C."/>
            <person name="Henrissat B."/>
            <person name="Hermosa R."/>
            <person name="Hernandez-Onate M."/>
            <person name="Karaffa L."/>
            <person name="Kosti I."/>
            <person name="Le Crom S."/>
            <person name="Lindquist E."/>
            <person name="Lucas S."/>
            <person name="Luebeck M."/>
            <person name="Luebeck P.S."/>
            <person name="Margeot A."/>
            <person name="Metz B."/>
            <person name="Misra M."/>
            <person name="Nevalainen H."/>
            <person name="Omann M."/>
            <person name="Packer N."/>
            <person name="Perrone G."/>
            <person name="Uresti-Rivera E.E."/>
            <person name="Salamov A."/>
            <person name="Schmoll M."/>
            <person name="Seiboth B."/>
            <person name="Shapiro H."/>
            <person name="Sukno S."/>
            <person name="Tamayo-Ramos J.A."/>
            <person name="Tisch D."/>
            <person name="Wiest A."/>
            <person name="Wilkinson H.H."/>
            <person name="Zhang M."/>
            <person name="Coutinho P.M."/>
            <person name="Kenerley C.M."/>
            <person name="Monte E."/>
            <person name="Baker S.E."/>
            <person name="Grigoriev I.V."/>
        </authorList>
    </citation>
    <scope>NUCLEOTIDE SEQUENCE [LARGE SCALE GENOMIC DNA]</scope>
    <source>
        <strain evidence="4">Gv29-8 / FGSC 10586</strain>
    </source>
</reference>
<comment type="caution">
    <text evidence="3">The sequence shown here is derived from an EMBL/GenBank/DDBJ whole genome shotgun (WGS) entry which is preliminary data.</text>
</comment>
<dbReference type="VEuPathDB" id="FungiDB:TRIVIDRAFT_224290"/>
<dbReference type="RefSeq" id="XP_013954312.1">
    <property type="nucleotide sequence ID" value="XM_014098837.1"/>
</dbReference>
<gene>
    <name evidence="3" type="ORF">TRIVIDRAFT_224290</name>
</gene>
<dbReference type="Proteomes" id="UP000007115">
    <property type="component" value="Unassembled WGS sequence"/>
</dbReference>
<dbReference type="OMA" id="WIAAQEY"/>
<name>G9MZR3_HYPVG</name>
<evidence type="ECO:0000313" key="4">
    <source>
        <dbReference type="Proteomes" id="UP000007115"/>
    </source>
</evidence>
<evidence type="ECO:0000313" key="3">
    <source>
        <dbReference type="EMBL" id="EHK20119.1"/>
    </source>
</evidence>
<dbReference type="EMBL" id="ABDF02000081">
    <property type="protein sequence ID" value="EHK20119.1"/>
    <property type="molecule type" value="Genomic_DNA"/>
</dbReference>
<feature type="coiled-coil region" evidence="1">
    <location>
        <begin position="25"/>
        <end position="55"/>
    </location>
</feature>
<dbReference type="STRING" id="413071.G9MZR3"/>
<keyword evidence="4" id="KW-1185">Reference proteome</keyword>
<evidence type="ECO:0000256" key="2">
    <source>
        <dbReference type="SAM" id="MobiDB-lite"/>
    </source>
</evidence>
<dbReference type="InParanoid" id="G9MZR3"/>
<dbReference type="HOGENOM" id="CLU_1315552_0_0_1"/>
<dbReference type="AlphaFoldDB" id="G9MZR3"/>
<sequence>MKSTEAAQLKLRIQLLEESNPISLREELREANNEIQKWREKAEAAERKARRFQRFTTRIRSIHSSLAMAEGSRQSGDDEMVSWEGRDAEGSYRAYRVRFTKALSSEAYGTAREGEGVVAEEAQDGLHDNKSDEEAPLTDDVGFARRDLHGLDGVASPGVTDFGSAAVAMWIAAQEYLSMEEGEASHDSLEGTTSGSSVDVWEMAEESFD</sequence>
<accession>G9MZR3</accession>
<dbReference type="OrthoDB" id="4899457at2759"/>
<dbReference type="GeneID" id="25791850"/>